<dbReference type="Proteomes" id="UP000033514">
    <property type="component" value="Unassembled WGS sequence"/>
</dbReference>
<evidence type="ECO:0000313" key="1">
    <source>
        <dbReference type="EMBL" id="KKB76988.1"/>
    </source>
</evidence>
<gene>
    <name evidence="1" type="ORF">VW35_16005</name>
</gene>
<evidence type="ECO:0000313" key="2">
    <source>
        <dbReference type="Proteomes" id="UP000033514"/>
    </source>
</evidence>
<name>A0A0F5L3P2_9HYPH</name>
<accession>A0A0F5L3P2</accession>
<dbReference type="AlphaFoldDB" id="A0A0F5L3P2"/>
<sequence length="107" mass="11870">MGSAGDRRSSVGEQTVVFWMQCRLSVQRRGPRVLWKKVAERSRLIRSEDDLSAQVAAIYLSHEFAANTAGRKYMDFTSGLISPHGDNLLKPILASGNHRSKSTSFCA</sequence>
<proteinExistence type="predicted"/>
<comment type="caution">
    <text evidence="1">The sequence shown here is derived from an EMBL/GenBank/DDBJ whole genome shotgun (WGS) entry which is preliminary data.</text>
</comment>
<dbReference type="EMBL" id="LAJG01000034">
    <property type="protein sequence ID" value="KKB76988.1"/>
    <property type="molecule type" value="Genomic_DNA"/>
</dbReference>
<reference evidence="1 2" key="1">
    <citation type="submission" date="2015-03" db="EMBL/GenBank/DDBJ databases">
        <authorList>
            <person name="Hassan Y.I."/>
            <person name="Lepp D."/>
            <person name="Zhou T."/>
        </authorList>
    </citation>
    <scope>NUCLEOTIDE SEQUENCE [LARGE SCALE GENOMIC DNA]</scope>
    <source>
        <strain evidence="1 2">GH2-10</strain>
    </source>
</reference>
<organism evidence="1 2">
    <name type="scientific">Devosia soli</name>
    <dbReference type="NCBI Taxonomy" id="361041"/>
    <lineage>
        <taxon>Bacteria</taxon>
        <taxon>Pseudomonadati</taxon>
        <taxon>Pseudomonadota</taxon>
        <taxon>Alphaproteobacteria</taxon>
        <taxon>Hyphomicrobiales</taxon>
        <taxon>Devosiaceae</taxon>
        <taxon>Devosia</taxon>
    </lineage>
</organism>
<protein>
    <submittedName>
        <fullName evidence="1">Uncharacterized protein</fullName>
    </submittedName>
</protein>
<dbReference type="PATRIC" id="fig|361041.3.peg.2597"/>
<keyword evidence="2" id="KW-1185">Reference proteome</keyword>